<dbReference type="Proteomes" id="UP000622653">
    <property type="component" value="Unassembled WGS sequence"/>
</dbReference>
<comment type="caution">
    <text evidence="11">The sequence shown here is derived from an EMBL/GenBank/DDBJ whole genome shotgun (WGS) entry which is preliminary data.</text>
</comment>
<dbReference type="GO" id="GO:0022857">
    <property type="term" value="F:transmembrane transporter activity"/>
    <property type="evidence" value="ECO:0007669"/>
    <property type="project" value="TreeGrafter"/>
</dbReference>
<accession>A0A8J7GCF2</accession>
<keyword evidence="4" id="KW-0997">Cell inner membrane</keyword>
<name>A0A8J7GCF2_9BACL</name>
<evidence type="ECO:0000256" key="3">
    <source>
        <dbReference type="ARBA" id="ARBA00022475"/>
    </source>
</evidence>
<keyword evidence="3" id="KW-1003">Cell membrane</keyword>
<reference evidence="11" key="1">
    <citation type="submission" date="2020-11" db="EMBL/GenBank/DDBJ databases">
        <title>Multidrug resistant novel bacterium Savagea serpentis sp. nov., isolated from the scats of a vine snake (Ahaetulla nasuta).</title>
        <authorList>
            <person name="Venkata Ramana V."/>
            <person name="Vikas Patil S."/>
            <person name="Yogita Lugani V."/>
        </authorList>
    </citation>
    <scope>NUCLEOTIDE SEQUENCE</scope>
    <source>
        <strain evidence="11">SN6</strain>
    </source>
</reference>
<evidence type="ECO:0000313" key="12">
    <source>
        <dbReference type="Proteomes" id="UP000622653"/>
    </source>
</evidence>
<evidence type="ECO:0000256" key="7">
    <source>
        <dbReference type="ARBA" id="ARBA00023136"/>
    </source>
</evidence>
<dbReference type="GO" id="GO:0005886">
    <property type="term" value="C:plasma membrane"/>
    <property type="evidence" value="ECO:0007669"/>
    <property type="project" value="UniProtKB-SubCell"/>
</dbReference>
<evidence type="ECO:0000259" key="10">
    <source>
        <dbReference type="Pfam" id="PF04290"/>
    </source>
</evidence>
<feature type="transmembrane region" description="Helical" evidence="9">
    <location>
        <begin position="44"/>
        <end position="62"/>
    </location>
</feature>
<proteinExistence type="inferred from homology"/>
<comment type="similarity">
    <text evidence="8">Belongs to the TRAP transporter small permease family.</text>
</comment>
<evidence type="ECO:0000256" key="6">
    <source>
        <dbReference type="ARBA" id="ARBA00022989"/>
    </source>
</evidence>
<feature type="domain" description="Tripartite ATP-independent periplasmic transporters DctQ component" evidence="10">
    <location>
        <begin position="20"/>
        <end position="149"/>
    </location>
</feature>
<sequence>MNKKKRPIEAYLSFFLLLSMTIIMFIGFVFRYVFNASLSWSEELSRYLFIWFIFISMSYAVTERAHIRVEALNRLIPLEIRKYVNIFGKCIWLVFSLFVSYLGVTYAMTMSSSVSAALKLPMSVVYFGIPLGYALMSVRLFVQIIQAFKDPYLEVANDLAEESYIEGEEK</sequence>
<keyword evidence="2" id="KW-0813">Transport</keyword>
<organism evidence="11 12">
    <name type="scientific">Savagea serpentis</name>
    <dbReference type="NCBI Taxonomy" id="2785297"/>
    <lineage>
        <taxon>Bacteria</taxon>
        <taxon>Bacillati</taxon>
        <taxon>Bacillota</taxon>
        <taxon>Bacilli</taxon>
        <taxon>Bacillales</taxon>
        <taxon>Caryophanaceae</taxon>
        <taxon>Savagea</taxon>
    </lineage>
</organism>
<dbReference type="EMBL" id="JADKPV010000004">
    <property type="protein sequence ID" value="MBF4501555.1"/>
    <property type="molecule type" value="Genomic_DNA"/>
</dbReference>
<keyword evidence="5 9" id="KW-0812">Transmembrane</keyword>
<evidence type="ECO:0000256" key="5">
    <source>
        <dbReference type="ARBA" id="ARBA00022692"/>
    </source>
</evidence>
<dbReference type="AlphaFoldDB" id="A0A8J7GCF2"/>
<dbReference type="InterPro" id="IPR007387">
    <property type="entry name" value="TRAP_DctQ"/>
</dbReference>
<dbReference type="PANTHER" id="PTHR35011:SF2">
    <property type="entry name" value="2,3-DIKETO-L-GULONATE TRAP TRANSPORTER SMALL PERMEASE PROTEIN YIAM"/>
    <property type="match status" value="1"/>
</dbReference>
<dbReference type="Pfam" id="PF04290">
    <property type="entry name" value="DctQ"/>
    <property type="match status" value="1"/>
</dbReference>
<dbReference type="RefSeq" id="WP_194563034.1">
    <property type="nucleotide sequence ID" value="NZ_JADKPV010000004.1"/>
</dbReference>
<evidence type="ECO:0000313" key="11">
    <source>
        <dbReference type="EMBL" id="MBF4501555.1"/>
    </source>
</evidence>
<comment type="subcellular location">
    <subcellularLocation>
        <location evidence="1">Cell inner membrane</location>
        <topology evidence="1">Multi-pass membrane protein</topology>
    </subcellularLocation>
</comment>
<keyword evidence="7 9" id="KW-0472">Membrane</keyword>
<feature type="transmembrane region" description="Helical" evidence="9">
    <location>
        <begin position="12"/>
        <end position="32"/>
    </location>
</feature>
<dbReference type="InterPro" id="IPR055348">
    <property type="entry name" value="DctQ"/>
</dbReference>
<evidence type="ECO:0000256" key="9">
    <source>
        <dbReference type="SAM" id="Phobius"/>
    </source>
</evidence>
<keyword evidence="12" id="KW-1185">Reference proteome</keyword>
<dbReference type="PANTHER" id="PTHR35011">
    <property type="entry name" value="2,3-DIKETO-L-GULONATE TRAP TRANSPORTER SMALL PERMEASE PROTEIN YIAM"/>
    <property type="match status" value="1"/>
</dbReference>
<keyword evidence="6 9" id="KW-1133">Transmembrane helix</keyword>
<feature type="transmembrane region" description="Helical" evidence="9">
    <location>
        <begin position="124"/>
        <end position="142"/>
    </location>
</feature>
<evidence type="ECO:0000256" key="2">
    <source>
        <dbReference type="ARBA" id="ARBA00022448"/>
    </source>
</evidence>
<evidence type="ECO:0000256" key="1">
    <source>
        <dbReference type="ARBA" id="ARBA00004429"/>
    </source>
</evidence>
<feature type="transmembrane region" description="Helical" evidence="9">
    <location>
        <begin position="83"/>
        <end position="104"/>
    </location>
</feature>
<dbReference type="GO" id="GO:0015740">
    <property type="term" value="P:C4-dicarboxylate transport"/>
    <property type="evidence" value="ECO:0007669"/>
    <property type="project" value="TreeGrafter"/>
</dbReference>
<protein>
    <submittedName>
        <fullName evidence="11">TRAP transporter small permease</fullName>
    </submittedName>
</protein>
<evidence type="ECO:0000256" key="4">
    <source>
        <dbReference type="ARBA" id="ARBA00022519"/>
    </source>
</evidence>
<gene>
    <name evidence="11" type="ORF">IRY55_09280</name>
</gene>
<evidence type="ECO:0000256" key="8">
    <source>
        <dbReference type="ARBA" id="ARBA00038436"/>
    </source>
</evidence>